<dbReference type="RefSeq" id="XP_016444219.1">
    <property type="nucleotide sequence ID" value="XM_016588733.1"/>
</dbReference>
<dbReference type="InterPro" id="IPR056924">
    <property type="entry name" value="SH3_Tf2-1"/>
</dbReference>
<organism evidence="3">
    <name type="scientific">Nicotiana tabacum</name>
    <name type="common">Common tobacco</name>
    <dbReference type="NCBI Taxonomy" id="4097"/>
    <lineage>
        <taxon>Eukaryota</taxon>
        <taxon>Viridiplantae</taxon>
        <taxon>Streptophyta</taxon>
        <taxon>Embryophyta</taxon>
        <taxon>Tracheophyta</taxon>
        <taxon>Spermatophyta</taxon>
        <taxon>Magnoliopsida</taxon>
        <taxon>eudicotyledons</taxon>
        <taxon>Gunneridae</taxon>
        <taxon>Pentapetalae</taxon>
        <taxon>asterids</taxon>
        <taxon>lamiids</taxon>
        <taxon>Solanales</taxon>
        <taxon>Solanaceae</taxon>
        <taxon>Nicotianoideae</taxon>
        <taxon>Nicotianeae</taxon>
        <taxon>Nicotiana</taxon>
    </lineage>
</organism>
<gene>
    <name evidence="3" type="primary">LOC107769510</name>
</gene>
<protein>
    <recommendedName>
        <fullName evidence="2">Tf2-1-like SH3-like domain-containing protein</fullName>
    </recommendedName>
</protein>
<feature type="domain" description="Tf2-1-like SH3-like" evidence="2">
    <location>
        <begin position="231"/>
        <end position="293"/>
    </location>
</feature>
<accession>A0A1S3XWH3</accession>
<evidence type="ECO:0000313" key="3">
    <source>
        <dbReference type="RefSeq" id="XP_016444219.1"/>
    </source>
</evidence>
<dbReference type="STRING" id="4097.A0A1S3XWH3"/>
<evidence type="ECO:0000259" key="2">
    <source>
        <dbReference type="Pfam" id="PF24626"/>
    </source>
</evidence>
<dbReference type="PANTHER" id="PTHR45835:SF107">
    <property type="entry name" value="INTEGRASE CATALYTIC DOMAIN-CONTAINING PROTEIN"/>
    <property type="match status" value="1"/>
</dbReference>
<dbReference type="Pfam" id="PF24626">
    <property type="entry name" value="SH3_Tf2-1"/>
    <property type="match status" value="1"/>
</dbReference>
<dbReference type="PaxDb" id="4097-A0A1S3XWH3"/>
<evidence type="ECO:0000256" key="1">
    <source>
        <dbReference type="SAM" id="MobiDB-lite"/>
    </source>
</evidence>
<feature type="region of interest" description="Disordered" evidence="1">
    <location>
        <begin position="53"/>
        <end position="72"/>
    </location>
</feature>
<proteinExistence type="predicted"/>
<dbReference type="OrthoDB" id="913535at2759"/>
<sequence>MVAGNISAMQLEKVVNRHEPLVPATLRSNNQLSCHRPQKTGDAPQCVKTCQPCHKDKSDHSSQTGPLQPLHVPQRPWESVSLRFITGLPQVGNLASILVVIDQCFGSTLSHNSDIHPPSDVQTDQFNDMLEEYLRNFATGWVKLLDAAQLCFNSQKIHHPNKSPFEIVTVQQPLLPQTVNASTMPKSPRAANYSSEWERNMGIVRSYLVKAQERAKRFTEHNLCFAHHQAGDKVMLCIPKRYLFAERTHDPRLQQKYIGPLPIEKRIGKSTYQVKTPSWWKIHPVFHVSRMKSLHRYQSKLKEQRGAYLPTINHQNNHHHHYHHPNMAPRTVPTQVPLSPYRCLSPAHSGWPMTTAPCT</sequence>
<dbReference type="KEGG" id="nta:107769510"/>
<dbReference type="AlphaFoldDB" id="A0A1S3XWH3"/>
<reference evidence="3" key="1">
    <citation type="submission" date="2025-08" db="UniProtKB">
        <authorList>
            <consortium name="RefSeq"/>
        </authorList>
    </citation>
    <scope>IDENTIFICATION</scope>
</reference>
<dbReference type="PANTHER" id="PTHR45835">
    <property type="entry name" value="YALI0A06105P"/>
    <property type="match status" value="1"/>
</dbReference>
<name>A0A1S3XWH3_TOBAC</name>